<evidence type="ECO:0000313" key="5">
    <source>
        <dbReference type="EMBL" id="QUI23026.1"/>
    </source>
</evidence>
<evidence type="ECO:0000256" key="3">
    <source>
        <dbReference type="ARBA" id="ARBA00023295"/>
    </source>
</evidence>
<dbReference type="InterPro" id="IPR017853">
    <property type="entry name" value="GH"/>
</dbReference>
<dbReference type="SUPFAM" id="SSF52279">
    <property type="entry name" value="Beta-D-glucan exohydrolase, C-terminal domain"/>
    <property type="match status" value="1"/>
</dbReference>
<keyword evidence="2" id="KW-0378">Hydrolase</keyword>
<dbReference type="PRINTS" id="PR00133">
    <property type="entry name" value="GLHYDRLASE3"/>
</dbReference>
<dbReference type="GO" id="GO:0009254">
    <property type="term" value="P:peptidoglycan turnover"/>
    <property type="evidence" value="ECO:0007669"/>
    <property type="project" value="TreeGrafter"/>
</dbReference>
<dbReference type="PANTHER" id="PTHR30480">
    <property type="entry name" value="BETA-HEXOSAMINIDASE-RELATED"/>
    <property type="match status" value="1"/>
</dbReference>
<proteinExistence type="inferred from homology"/>
<feature type="domain" description="Glycoside hydrolase family 3 N-terminal" evidence="4">
    <location>
        <begin position="7"/>
        <end position="330"/>
    </location>
</feature>
<dbReference type="EMBL" id="CP058649">
    <property type="protein sequence ID" value="QUI23026.1"/>
    <property type="molecule type" value="Genomic_DNA"/>
</dbReference>
<dbReference type="AlphaFoldDB" id="A0A8J8MKA5"/>
<dbReference type="GO" id="GO:0004553">
    <property type="term" value="F:hydrolase activity, hydrolyzing O-glycosyl compounds"/>
    <property type="evidence" value="ECO:0007669"/>
    <property type="project" value="InterPro"/>
</dbReference>
<evidence type="ECO:0000259" key="4">
    <source>
        <dbReference type="Pfam" id="PF00933"/>
    </source>
</evidence>
<keyword evidence="6" id="KW-1185">Reference proteome</keyword>
<dbReference type="SUPFAM" id="SSF51445">
    <property type="entry name" value="(Trans)glycosidases"/>
    <property type="match status" value="1"/>
</dbReference>
<dbReference type="Pfam" id="PF00933">
    <property type="entry name" value="Glyco_hydro_3"/>
    <property type="match status" value="1"/>
</dbReference>
<protein>
    <submittedName>
        <fullName evidence="5">Beta-N-acetylhexosaminidase</fullName>
    </submittedName>
</protein>
<comment type="similarity">
    <text evidence="1">Belongs to the glycosyl hydrolase 3 family.</text>
</comment>
<dbReference type="Gene3D" id="3.40.50.1700">
    <property type="entry name" value="Glycoside hydrolase family 3 C-terminal domain"/>
    <property type="match status" value="1"/>
</dbReference>
<dbReference type="Gene3D" id="3.20.20.300">
    <property type="entry name" value="Glycoside hydrolase, family 3, N-terminal domain"/>
    <property type="match status" value="1"/>
</dbReference>
<gene>
    <name evidence="5" type="ORF">HZI73_12315</name>
</gene>
<dbReference type="Proteomes" id="UP000683246">
    <property type="component" value="Chromosome"/>
</dbReference>
<keyword evidence="3" id="KW-0326">Glycosidase</keyword>
<reference evidence="5" key="1">
    <citation type="submission" date="2020-07" db="EMBL/GenBank/DDBJ databases">
        <title>Vallitalea pronyensis genome.</title>
        <authorList>
            <person name="Postec A."/>
        </authorList>
    </citation>
    <scope>NUCLEOTIDE SEQUENCE</scope>
    <source>
        <strain evidence="5">FatNI3</strain>
    </source>
</reference>
<evidence type="ECO:0000256" key="2">
    <source>
        <dbReference type="ARBA" id="ARBA00022801"/>
    </source>
</evidence>
<sequence>MHGPKLMKKVGQLMVCGFEGKTPSDEIITLIKDYHIGGIILFSRNIGTAKEVLALTNALQRIARDAGHEQPLFICVDQENGVVRRLGEGTTYFPGSMLIGATGNKANAYAIGLATGRELKALGINWNLAPVVDINNNPSNPVIGVRSFGEGADMVASYAVENIKGMHEAGIITTLKHFPGHGDTDSDSHLKLPVIPHTMERLEAMELKPFRACMEAGADTVMSAHVYFPTLVKSEKPATLAPEVMTGLLREGLGFQGVVTTDCMEMKAIADTYGTVGGAVKALEAGVDIVMISHTYTLQEEAIKTIVQDVEKGHLALEKIEASYNRILKLKEKYLDWDTIVDQPTLAPIVGCEEHQQLAEKVFREGITICKNDGVLPLSAEADSVLFIDSSNCHITGVEDTVFATHSLRSAIEGITTQVEVMEINPDPSEEEITKVLQVMKKFDKVIFGTFNIGPQSNLIKLVQRMADLGQQIVVIAMRNPYHLAYMEESNAFIATYEWTKAGLELAVKAVFGMEHVSGKLPVMKKN</sequence>
<dbReference type="PANTHER" id="PTHR30480:SF16">
    <property type="entry name" value="GLYCOSIDE HYDROLASE FAMILY 3 DOMAIN PROTEIN"/>
    <property type="match status" value="1"/>
</dbReference>
<dbReference type="KEGG" id="vpy:HZI73_12315"/>
<dbReference type="InterPro" id="IPR036962">
    <property type="entry name" value="Glyco_hydro_3_N_sf"/>
</dbReference>
<evidence type="ECO:0000256" key="1">
    <source>
        <dbReference type="ARBA" id="ARBA00005336"/>
    </source>
</evidence>
<dbReference type="InterPro" id="IPR050226">
    <property type="entry name" value="NagZ_Beta-hexosaminidase"/>
</dbReference>
<accession>A0A8J8MKA5</accession>
<dbReference type="InterPro" id="IPR036881">
    <property type="entry name" value="Glyco_hydro_3_C_sf"/>
</dbReference>
<evidence type="ECO:0000313" key="6">
    <source>
        <dbReference type="Proteomes" id="UP000683246"/>
    </source>
</evidence>
<name>A0A8J8MKA5_9FIRM</name>
<organism evidence="5 6">
    <name type="scientific">Vallitalea pronyensis</name>
    <dbReference type="NCBI Taxonomy" id="1348613"/>
    <lineage>
        <taxon>Bacteria</taxon>
        <taxon>Bacillati</taxon>
        <taxon>Bacillota</taxon>
        <taxon>Clostridia</taxon>
        <taxon>Lachnospirales</taxon>
        <taxon>Vallitaleaceae</taxon>
        <taxon>Vallitalea</taxon>
    </lineage>
</organism>
<dbReference type="InterPro" id="IPR001764">
    <property type="entry name" value="Glyco_hydro_3_N"/>
</dbReference>
<dbReference type="GO" id="GO:0005975">
    <property type="term" value="P:carbohydrate metabolic process"/>
    <property type="evidence" value="ECO:0007669"/>
    <property type="project" value="InterPro"/>
</dbReference>